<protein>
    <submittedName>
        <fullName evidence="1">Uncharacterized protein</fullName>
    </submittedName>
</protein>
<organism evidence="1 2">
    <name type="scientific">Aliiglaciecola litoralis</name>
    <dbReference type="NCBI Taxonomy" id="582857"/>
    <lineage>
        <taxon>Bacteria</taxon>
        <taxon>Pseudomonadati</taxon>
        <taxon>Pseudomonadota</taxon>
        <taxon>Gammaproteobacteria</taxon>
        <taxon>Alteromonadales</taxon>
        <taxon>Alteromonadaceae</taxon>
        <taxon>Aliiglaciecola</taxon>
    </lineage>
</organism>
<sequence length="191" mass="21325">MCQEVDLKILITLLTLLALSSCAVINEDFYFPSADGGSVEKESCRGEVGADNTLVLNFKDVIAKFSIRIYGEKRFFSVTFTVPEGSEVIWPQQAIIAVAEDKNIDLTISSFARVVSRGDDYQTAEYHAGSIMKNNSDNIEDEYFESILLPTTDFKVLTIENLNIIINGEKLSVPSMRFEKSSGYFLHPLNC</sequence>
<keyword evidence="2" id="KW-1185">Reference proteome</keyword>
<gene>
    <name evidence="1" type="ORF">GCM10009114_37480</name>
</gene>
<dbReference type="EMBL" id="BAAAFD010000038">
    <property type="protein sequence ID" value="GAA0860489.1"/>
    <property type="molecule type" value="Genomic_DNA"/>
</dbReference>
<evidence type="ECO:0000313" key="1">
    <source>
        <dbReference type="EMBL" id="GAA0860489.1"/>
    </source>
</evidence>
<accession>A0ABP3X8W0</accession>
<comment type="caution">
    <text evidence="1">The sequence shown here is derived from an EMBL/GenBank/DDBJ whole genome shotgun (WGS) entry which is preliminary data.</text>
</comment>
<proteinExistence type="predicted"/>
<evidence type="ECO:0000313" key="2">
    <source>
        <dbReference type="Proteomes" id="UP001500359"/>
    </source>
</evidence>
<reference evidence="2" key="1">
    <citation type="journal article" date="2019" name="Int. J. Syst. Evol. Microbiol.">
        <title>The Global Catalogue of Microorganisms (GCM) 10K type strain sequencing project: providing services to taxonomists for standard genome sequencing and annotation.</title>
        <authorList>
            <consortium name="The Broad Institute Genomics Platform"/>
            <consortium name="The Broad Institute Genome Sequencing Center for Infectious Disease"/>
            <person name="Wu L."/>
            <person name="Ma J."/>
        </authorList>
    </citation>
    <scope>NUCLEOTIDE SEQUENCE [LARGE SCALE GENOMIC DNA]</scope>
    <source>
        <strain evidence="2">JCM 15896</strain>
    </source>
</reference>
<dbReference type="Proteomes" id="UP001500359">
    <property type="component" value="Unassembled WGS sequence"/>
</dbReference>
<name>A0ABP3X8W0_9ALTE</name>